<dbReference type="AlphaFoldDB" id="A0A9N9AC85"/>
<organism evidence="2 3">
    <name type="scientific">Cetraspora pellucida</name>
    <dbReference type="NCBI Taxonomy" id="1433469"/>
    <lineage>
        <taxon>Eukaryota</taxon>
        <taxon>Fungi</taxon>
        <taxon>Fungi incertae sedis</taxon>
        <taxon>Mucoromycota</taxon>
        <taxon>Glomeromycotina</taxon>
        <taxon>Glomeromycetes</taxon>
        <taxon>Diversisporales</taxon>
        <taxon>Gigasporaceae</taxon>
        <taxon>Cetraspora</taxon>
    </lineage>
</organism>
<gene>
    <name evidence="2" type="ORF">CPELLU_LOCUS3568</name>
</gene>
<reference evidence="2" key="1">
    <citation type="submission" date="2021-06" db="EMBL/GenBank/DDBJ databases">
        <authorList>
            <person name="Kallberg Y."/>
            <person name="Tangrot J."/>
            <person name="Rosling A."/>
        </authorList>
    </citation>
    <scope>NUCLEOTIDE SEQUENCE</scope>
    <source>
        <strain evidence="2">FL966</strain>
    </source>
</reference>
<protein>
    <submittedName>
        <fullName evidence="2">22724_t:CDS:1</fullName>
    </submittedName>
</protein>
<comment type="caution">
    <text evidence="2">The sequence shown here is derived from an EMBL/GenBank/DDBJ whole genome shotgun (WGS) entry which is preliminary data.</text>
</comment>
<feature type="region of interest" description="Disordered" evidence="1">
    <location>
        <begin position="30"/>
        <end position="51"/>
    </location>
</feature>
<keyword evidence="3" id="KW-1185">Reference proteome</keyword>
<dbReference type="EMBL" id="CAJVQA010001754">
    <property type="protein sequence ID" value="CAG8524898.1"/>
    <property type="molecule type" value="Genomic_DNA"/>
</dbReference>
<accession>A0A9N9AC85</accession>
<evidence type="ECO:0000256" key="1">
    <source>
        <dbReference type="SAM" id="MobiDB-lite"/>
    </source>
</evidence>
<evidence type="ECO:0000313" key="3">
    <source>
        <dbReference type="Proteomes" id="UP000789759"/>
    </source>
</evidence>
<dbReference type="Proteomes" id="UP000789759">
    <property type="component" value="Unassembled WGS sequence"/>
</dbReference>
<proteinExistence type="predicted"/>
<dbReference type="OrthoDB" id="2388273at2759"/>
<name>A0A9N9AC85_9GLOM</name>
<sequence length="106" mass="11869">MLCNNLGLNSPINVSLLLLLFNEATQKKHTRELSTSTEKLSSKKAKKTDRKKVSSMLKKLIKELLTNTSVLTIGKNLEKANKSITNIFLQLSDKIDHAETKNEDVS</sequence>
<evidence type="ECO:0000313" key="2">
    <source>
        <dbReference type="EMBL" id="CAG8524898.1"/>
    </source>
</evidence>